<dbReference type="STRING" id="515619.EUBREC_0998"/>
<protein>
    <submittedName>
        <fullName evidence="1">Uncharacterized protein</fullName>
    </submittedName>
</protein>
<reference evidence="1 2" key="1">
    <citation type="journal article" date="2009" name="Proc. Natl. Acad. Sci. U.S.A.">
        <title>Characterizing a model human gut microbiota composed of members of its two dominant bacterial phyla.</title>
        <authorList>
            <person name="Mahowald M.A."/>
            <person name="Rey F.E."/>
            <person name="Seedorf H."/>
            <person name="Turnbaugh P.J."/>
            <person name="Fulton R.S."/>
            <person name="Wollam A."/>
            <person name="Shah N."/>
            <person name="Wang C."/>
            <person name="Magrini V."/>
            <person name="Wilson R.K."/>
            <person name="Cantarel B.L."/>
            <person name="Coutinho P.M."/>
            <person name="Henrissat B."/>
            <person name="Crock L.W."/>
            <person name="Russell A."/>
            <person name="Verberkmoes N.C."/>
            <person name="Hettich R.L."/>
            <person name="Gordon J.I."/>
        </authorList>
    </citation>
    <scope>NUCLEOTIDE SEQUENCE [LARGE SCALE GENOMIC DNA]</scope>
    <source>
        <strain evidence="2">ATCC 33656 / DSM 3377 / JCM 17463 / KCTC 5835 / LMG 30912 / VPI 0990</strain>
    </source>
</reference>
<dbReference type="Proteomes" id="UP000001477">
    <property type="component" value="Chromosome"/>
</dbReference>
<dbReference type="PaxDb" id="515619-EUBREC_0998"/>
<organism evidence="1 2">
    <name type="scientific">Agathobacter rectalis (strain ATCC 33656 / DSM 3377 / JCM 17463 / KCTC 5835 / VPI 0990)</name>
    <name type="common">Eubacterium rectale</name>
    <dbReference type="NCBI Taxonomy" id="515619"/>
    <lineage>
        <taxon>Bacteria</taxon>
        <taxon>Bacillati</taxon>
        <taxon>Bacillota</taxon>
        <taxon>Clostridia</taxon>
        <taxon>Lachnospirales</taxon>
        <taxon>Lachnospiraceae</taxon>
        <taxon>Agathobacter</taxon>
    </lineage>
</organism>
<dbReference type="AlphaFoldDB" id="C4ZGG3"/>
<evidence type="ECO:0000313" key="2">
    <source>
        <dbReference type="Proteomes" id="UP000001477"/>
    </source>
</evidence>
<dbReference type="EMBL" id="CP001107">
    <property type="protein sequence ID" value="ACR74760.1"/>
    <property type="molecule type" value="Genomic_DNA"/>
</dbReference>
<dbReference type="HOGENOM" id="CLU_3183833_0_0_9"/>
<name>C4ZGG3_AGARV</name>
<dbReference type="KEGG" id="ere:EUBREC_0998"/>
<sequence length="46" mass="5721">MYYLCFLYTRIITHPAKKSKFKYSHLIVHFHYFSDFPRIAQKTMFT</sequence>
<proteinExistence type="predicted"/>
<accession>C4ZGG3</accession>
<evidence type="ECO:0000313" key="1">
    <source>
        <dbReference type="EMBL" id="ACR74760.1"/>
    </source>
</evidence>
<gene>
    <name evidence="1" type="ordered locus">EUBREC_0998</name>
</gene>